<protein>
    <submittedName>
        <fullName evidence="2">Uncharacterized protein</fullName>
    </submittedName>
</protein>
<feature type="compositionally biased region" description="Polar residues" evidence="1">
    <location>
        <begin position="638"/>
        <end position="651"/>
    </location>
</feature>
<feature type="compositionally biased region" description="Basic and acidic residues" evidence="1">
    <location>
        <begin position="588"/>
        <end position="598"/>
    </location>
</feature>
<feature type="region of interest" description="Disordered" evidence="1">
    <location>
        <begin position="169"/>
        <end position="188"/>
    </location>
</feature>
<organism evidence="2 3">
    <name type="scientific">Cyclotella atomus</name>
    <dbReference type="NCBI Taxonomy" id="382360"/>
    <lineage>
        <taxon>Eukaryota</taxon>
        <taxon>Sar</taxon>
        <taxon>Stramenopiles</taxon>
        <taxon>Ochrophyta</taxon>
        <taxon>Bacillariophyta</taxon>
        <taxon>Coscinodiscophyceae</taxon>
        <taxon>Thalassiosirophycidae</taxon>
        <taxon>Stephanodiscales</taxon>
        <taxon>Stephanodiscaceae</taxon>
        <taxon>Cyclotella</taxon>
    </lineage>
</organism>
<keyword evidence="3" id="KW-1185">Reference proteome</keyword>
<feature type="region of interest" description="Disordered" evidence="1">
    <location>
        <begin position="948"/>
        <end position="1053"/>
    </location>
</feature>
<feature type="compositionally biased region" description="Polar residues" evidence="1">
    <location>
        <begin position="971"/>
        <end position="987"/>
    </location>
</feature>
<sequence length="1156" mass="127371">MDPRIEQRLHAMYGNQSPRSSSGRTHASSAGDCEDLIAKYSKLSSDSVASSYKMHTVSLMDVANSFGEQGIKTVNFDRMASKYESEPDNFPDLAESLSSETAELIRKATSVKRDADASVRCHSLRRNLSSTSSVKSDYSRFVAPSKDDKVQRMLDDARKFQDYLEQSETLRSGQSHMTPPASNHTIVKDPPADAYDEVQRLLHNARKFESEMNRVALEPPECYSGPKVSPHLDGSKLRGYDAPTYEKKYSTHSGYNIGTKNLPRYSSPSKRFSSDYMKYHNENSSISSASSFRSAKSASAKSSGINPILQSLNLRSKELKDLLEREKNLELIKTSSTWSDVRLNDIDTRLEYLKKRCSDLRQCTEMATSVSPSQKEVKFADVPSPNGHFSGSVVSPSRCDESVTTNSVKTDFKSLETVSNILDVKASQAVKPVALKVLSERVLSGYRITRETCVKCGVSKLAKRDSADHAECVFCPINDLRTQIRNGVARKILASKLLLGSSTISRGKLCELCVSPTLIQPDGTVICEVCPVLDMVCLEIAKEQSQGGKIMKGLACNECNASKVSTNNHIKCVACAVMKEWQQQQHQKMQEDKTKPVESTDQDAAQPAELTQQPSAMSEVKESGSNIEAIKSSKSHQSEGNNDASEQPAAQQNKPKIFESLMGQCGVLSTTAPVKDVPLNISNLQSQLLQELAKAKQCQIVLENSIEDPNLNKEAGSQAPSPKELEEELAKAKRCQYALERILETTSNMEQFPAVEDTPEIDDMMSAPDLKGSFSISQQEVEAGQPKEYIPPPSFFRSGIPSMVEVTLITPAPDSDLAQAYETNLKNTDNDKKLVSKSKVGIDFWPFTKADNGHKEQEQGGFDYDTIQTDDFTVDYTLNTMDDSRLEYLHIRSKKVNKVRFLQDEEEKEREAQEREAQAGGCSFINCFGCGGDDGYEGRQDDAYHRHEGEATQRENSSPSRFEPIEPTRSDAPSTSNEYSNTSTVSNGPAWIGGGANNSSAVQEPPAAANDCSEISDVSEHVIRSRSTRARGDRYEPNPGEASPGASKWSGFTGNSAVSDISGSGYRMQEANSVSSGNSGSFVKYYGKNTSVPNSRYGGRFSSKMEVLLEDESVDTSIDKYMLHPSTSGNTGNTAQMRRIIQEFERSNPTSPGMRW</sequence>
<accession>A0ABD3P9Z1</accession>
<feature type="compositionally biased region" description="Polar residues" evidence="1">
    <location>
        <begin position="169"/>
        <end position="185"/>
    </location>
</feature>
<evidence type="ECO:0000313" key="2">
    <source>
        <dbReference type="EMBL" id="KAL3784442.1"/>
    </source>
</evidence>
<proteinExistence type="predicted"/>
<feature type="compositionally biased region" description="Polar residues" evidence="1">
    <location>
        <begin position="599"/>
        <end position="616"/>
    </location>
</feature>
<feature type="region of interest" description="Disordered" evidence="1">
    <location>
        <begin position="586"/>
        <end position="651"/>
    </location>
</feature>
<gene>
    <name evidence="2" type="ORF">ACHAWO_012774</name>
</gene>
<name>A0ABD3P9Z1_9STRA</name>
<evidence type="ECO:0000313" key="3">
    <source>
        <dbReference type="Proteomes" id="UP001530400"/>
    </source>
</evidence>
<comment type="caution">
    <text evidence="2">The sequence shown here is derived from an EMBL/GenBank/DDBJ whole genome shotgun (WGS) entry which is preliminary data.</text>
</comment>
<reference evidence="2 3" key="1">
    <citation type="submission" date="2024-10" db="EMBL/GenBank/DDBJ databases">
        <title>Updated reference genomes for cyclostephanoid diatoms.</title>
        <authorList>
            <person name="Roberts W.R."/>
            <person name="Alverson A.J."/>
        </authorList>
    </citation>
    <scope>NUCLEOTIDE SEQUENCE [LARGE SCALE GENOMIC DNA]</scope>
    <source>
        <strain evidence="2 3">AJA010-31</strain>
    </source>
</reference>
<dbReference type="EMBL" id="JALLPJ020000728">
    <property type="protein sequence ID" value="KAL3784442.1"/>
    <property type="molecule type" value="Genomic_DNA"/>
</dbReference>
<dbReference type="AlphaFoldDB" id="A0ABD3P9Z1"/>
<evidence type="ECO:0000256" key="1">
    <source>
        <dbReference type="SAM" id="MobiDB-lite"/>
    </source>
</evidence>
<dbReference type="Proteomes" id="UP001530400">
    <property type="component" value="Unassembled WGS sequence"/>
</dbReference>